<dbReference type="AlphaFoldDB" id="A0A318TWH1"/>
<accession>A0A318TWH1</accession>
<sequence length="66" mass="7147">MLGERVATAFVSRTDNRAQDADDRFIFRTTDGMLWFDADGKGGSAAVQIADLQDGAALKVVDIWGL</sequence>
<dbReference type="EMBL" id="QJTK01000010">
    <property type="protein sequence ID" value="PYF09196.1"/>
    <property type="molecule type" value="Genomic_DNA"/>
</dbReference>
<comment type="caution">
    <text evidence="1">The sequence shown here is derived from an EMBL/GenBank/DDBJ whole genome shotgun (WGS) entry which is preliminary data.</text>
</comment>
<evidence type="ECO:0000313" key="2">
    <source>
        <dbReference type="Proteomes" id="UP000247727"/>
    </source>
</evidence>
<dbReference type="Proteomes" id="UP000247727">
    <property type="component" value="Unassembled WGS sequence"/>
</dbReference>
<proteinExistence type="predicted"/>
<organism evidence="1 2">
    <name type="scientific">Rhodobacter viridis</name>
    <dbReference type="NCBI Taxonomy" id="1054202"/>
    <lineage>
        <taxon>Bacteria</taxon>
        <taxon>Pseudomonadati</taxon>
        <taxon>Pseudomonadota</taxon>
        <taxon>Alphaproteobacteria</taxon>
        <taxon>Rhodobacterales</taxon>
        <taxon>Rhodobacter group</taxon>
        <taxon>Rhodobacter</taxon>
    </lineage>
</organism>
<gene>
    <name evidence="1" type="ORF">C8J30_11069</name>
</gene>
<evidence type="ECO:0000313" key="1">
    <source>
        <dbReference type="EMBL" id="PYF09196.1"/>
    </source>
</evidence>
<reference evidence="1 2" key="1">
    <citation type="submission" date="2018-06" db="EMBL/GenBank/DDBJ databases">
        <title>Genomic Encyclopedia of Type Strains, Phase III (KMG-III): the genomes of soil and plant-associated and newly described type strains.</title>
        <authorList>
            <person name="Whitman W."/>
        </authorList>
    </citation>
    <scope>NUCLEOTIDE SEQUENCE [LARGE SCALE GENOMIC DNA]</scope>
    <source>
        <strain evidence="1 2">JA737</strain>
    </source>
</reference>
<dbReference type="OrthoDB" id="9342475at2"/>
<name>A0A318TWH1_9RHOB</name>
<protein>
    <submittedName>
        <fullName evidence="1">Uncharacterized protein</fullName>
    </submittedName>
</protein>
<dbReference type="RefSeq" id="WP_110806276.1">
    <property type="nucleotide sequence ID" value="NZ_QJTK01000010.1"/>
</dbReference>
<keyword evidence="2" id="KW-1185">Reference proteome</keyword>